<keyword evidence="2" id="KW-1003">Cell membrane</keyword>
<feature type="transmembrane region" description="Helical" evidence="6">
    <location>
        <begin position="95"/>
        <end position="115"/>
    </location>
</feature>
<accession>A0ABM8BS85</accession>
<comment type="subcellular location">
    <subcellularLocation>
        <location evidence="1">Cell membrane</location>
        <topology evidence="1">Multi-pass membrane protein</topology>
    </subcellularLocation>
</comment>
<dbReference type="Proteomes" id="UP001163387">
    <property type="component" value="Chromosome"/>
</dbReference>
<keyword evidence="4 6" id="KW-1133">Transmembrane helix</keyword>
<dbReference type="EMBL" id="AP026933">
    <property type="protein sequence ID" value="BDT02713.1"/>
    <property type="molecule type" value="Genomic_DNA"/>
</dbReference>
<feature type="transmembrane region" description="Helical" evidence="6">
    <location>
        <begin position="221"/>
        <end position="248"/>
    </location>
</feature>
<feature type="transmembrane region" description="Helical" evidence="6">
    <location>
        <begin position="188"/>
        <end position="209"/>
    </location>
</feature>
<dbReference type="Pfam" id="PF02653">
    <property type="entry name" value="BPD_transp_2"/>
    <property type="match status" value="1"/>
</dbReference>
<evidence type="ECO:0000256" key="5">
    <source>
        <dbReference type="ARBA" id="ARBA00023136"/>
    </source>
</evidence>
<feature type="transmembrane region" description="Helical" evidence="6">
    <location>
        <begin position="33"/>
        <end position="53"/>
    </location>
</feature>
<feature type="transmembrane region" description="Helical" evidence="6">
    <location>
        <begin position="65"/>
        <end position="88"/>
    </location>
</feature>
<keyword evidence="3 6" id="KW-0812">Transmembrane</keyword>
<dbReference type="InterPro" id="IPR001851">
    <property type="entry name" value="ABC_transp_permease"/>
</dbReference>
<feature type="transmembrane region" description="Helical" evidence="6">
    <location>
        <begin position="6"/>
        <end position="26"/>
    </location>
</feature>
<evidence type="ECO:0000313" key="8">
    <source>
        <dbReference type="Proteomes" id="UP001163387"/>
    </source>
</evidence>
<proteinExistence type="predicted"/>
<evidence type="ECO:0000256" key="1">
    <source>
        <dbReference type="ARBA" id="ARBA00004651"/>
    </source>
</evidence>
<dbReference type="PANTHER" id="PTHR43370">
    <property type="entry name" value="SUGAR ABC TRANSPORTER INTEGRAL MEMBRANE PROTEIN-RELATED"/>
    <property type="match status" value="1"/>
</dbReference>
<keyword evidence="8" id="KW-1185">Reference proteome</keyword>
<evidence type="ECO:0000313" key="7">
    <source>
        <dbReference type="EMBL" id="BDT02713.1"/>
    </source>
</evidence>
<dbReference type="Gene3D" id="1.10.3470.10">
    <property type="entry name" value="ABC transporter involved in vitamin B12 uptake, BtuC"/>
    <property type="match status" value="1"/>
</dbReference>
<reference evidence="7 8" key="1">
    <citation type="journal article" date="2022" name="Front. Microbiol.">
        <title>Male-killing mechanisms vary between Spiroplasma species.</title>
        <authorList>
            <person name="Arai H."/>
            <person name="Inoue M."/>
            <person name="Kageyama D."/>
        </authorList>
    </citation>
    <scope>NUCLEOTIDE SEQUENCE [LARGE SCALE GENOMIC DNA]</scope>
    <source>
        <strain evidence="8">sHm</strain>
    </source>
</reference>
<dbReference type="RefSeq" id="WP_281748977.1">
    <property type="nucleotide sequence ID" value="NZ_AP026933.1"/>
</dbReference>
<sequence length="306" mass="32683">MEALKIILEHSSLIFVVLVLGALSGLISERAGVVNIGIEGMMTIGALAFSSFGKNIGVNWGNWSQIIALLVGGLAGMGFACFHAFASVTLKSDQIISGVAINILAAAIAVFVVQLPGNNGFISLTNIYQLPKIGNNEFFNLYLFLAIIVLVSIAIILKYTKWGLHHVATGENPNAVDAVGINVIKQRYVAVLLSGFLAGIAGGIFPMYASQTFRGTVSGNGFIALSILIFGQWRVPLITIGAALFAIIETTGARITFLPNIPQWISSNSDIWNILPFVTSLLVLVFTSKWSKTPKALGIAFNKSKR</sequence>
<dbReference type="InterPro" id="IPR037294">
    <property type="entry name" value="ABC_BtuC-like"/>
</dbReference>
<evidence type="ECO:0000256" key="3">
    <source>
        <dbReference type="ARBA" id="ARBA00022692"/>
    </source>
</evidence>
<protein>
    <submittedName>
        <fullName evidence="7">ABC transporter permease</fullName>
    </submittedName>
</protein>
<keyword evidence="5 6" id="KW-0472">Membrane</keyword>
<organism evidence="7 8">
    <name type="scientific">Spiroplasma ixodetis</name>
    <dbReference type="NCBI Taxonomy" id="2141"/>
    <lineage>
        <taxon>Bacteria</taxon>
        <taxon>Bacillati</taxon>
        <taxon>Mycoplasmatota</taxon>
        <taxon>Mollicutes</taxon>
        <taxon>Entomoplasmatales</taxon>
        <taxon>Spiroplasmataceae</taxon>
        <taxon>Spiroplasma</taxon>
    </lineage>
</organism>
<gene>
    <name evidence="7" type="primary">rbsC-2</name>
    <name evidence="7" type="ORF">SHM_03590</name>
</gene>
<evidence type="ECO:0000256" key="6">
    <source>
        <dbReference type="SAM" id="Phobius"/>
    </source>
</evidence>
<name>A0ABM8BS85_9MOLU</name>
<feature type="transmembrane region" description="Helical" evidence="6">
    <location>
        <begin position="138"/>
        <end position="157"/>
    </location>
</feature>
<evidence type="ECO:0000256" key="4">
    <source>
        <dbReference type="ARBA" id="ARBA00022989"/>
    </source>
</evidence>
<evidence type="ECO:0000256" key="2">
    <source>
        <dbReference type="ARBA" id="ARBA00022475"/>
    </source>
</evidence>
<dbReference type="PANTHER" id="PTHR43370:SF1">
    <property type="entry name" value="GUANOSINE ABC TRANSPORTER PERMEASE PROTEIN NUPQ"/>
    <property type="match status" value="1"/>
</dbReference>
<dbReference type="CDD" id="cd06580">
    <property type="entry name" value="TM_PBP1_transp_TpRbsC_like"/>
    <property type="match status" value="1"/>
</dbReference>